<comment type="caution">
    <text evidence="1">The sequence shown here is derived from an EMBL/GenBank/DDBJ whole genome shotgun (WGS) entry which is preliminary data.</text>
</comment>
<proteinExistence type="predicted"/>
<reference evidence="1 2" key="1">
    <citation type="journal article" date="2018" name="Front. Plant Sci.">
        <title>Red Clover (Trifolium pratense) and Zigzag Clover (T. medium) - A Picture of Genomic Similarities and Differences.</title>
        <authorList>
            <person name="Dluhosova J."/>
            <person name="Istvanek J."/>
            <person name="Nedelnik J."/>
            <person name="Repkova J."/>
        </authorList>
    </citation>
    <scope>NUCLEOTIDE SEQUENCE [LARGE SCALE GENOMIC DNA]</scope>
    <source>
        <strain evidence="2">cv. 10/8</strain>
        <tissue evidence="1">Leaf</tissue>
    </source>
</reference>
<sequence length="89" mass="10079">MVLSWVKCNSDDASKGNLDPFAYGDIFRNNQANDLGCFASNLGCDSKLVTLAFKSQLVIPWKLRNRWNNCLHLVRSLTSVRKEIMLQTS</sequence>
<dbReference type="Proteomes" id="UP000265520">
    <property type="component" value="Unassembled WGS sequence"/>
</dbReference>
<accession>A0A392N745</accession>
<dbReference type="AlphaFoldDB" id="A0A392N745"/>
<protein>
    <submittedName>
        <fullName evidence="1">Ribonuclease H</fullName>
    </submittedName>
</protein>
<organism evidence="1 2">
    <name type="scientific">Trifolium medium</name>
    <dbReference type="NCBI Taxonomy" id="97028"/>
    <lineage>
        <taxon>Eukaryota</taxon>
        <taxon>Viridiplantae</taxon>
        <taxon>Streptophyta</taxon>
        <taxon>Embryophyta</taxon>
        <taxon>Tracheophyta</taxon>
        <taxon>Spermatophyta</taxon>
        <taxon>Magnoliopsida</taxon>
        <taxon>eudicotyledons</taxon>
        <taxon>Gunneridae</taxon>
        <taxon>Pentapetalae</taxon>
        <taxon>rosids</taxon>
        <taxon>fabids</taxon>
        <taxon>Fabales</taxon>
        <taxon>Fabaceae</taxon>
        <taxon>Papilionoideae</taxon>
        <taxon>50 kb inversion clade</taxon>
        <taxon>NPAAA clade</taxon>
        <taxon>Hologalegina</taxon>
        <taxon>IRL clade</taxon>
        <taxon>Trifolieae</taxon>
        <taxon>Trifolium</taxon>
    </lineage>
</organism>
<keyword evidence="2" id="KW-1185">Reference proteome</keyword>
<evidence type="ECO:0000313" key="1">
    <source>
        <dbReference type="EMBL" id="MCH95412.1"/>
    </source>
</evidence>
<evidence type="ECO:0000313" key="2">
    <source>
        <dbReference type="Proteomes" id="UP000265520"/>
    </source>
</evidence>
<dbReference type="EMBL" id="LXQA010029775">
    <property type="protein sequence ID" value="MCH95412.1"/>
    <property type="molecule type" value="Genomic_DNA"/>
</dbReference>
<name>A0A392N745_9FABA</name>